<dbReference type="FunFam" id="1.10.238.10:FF:000086">
    <property type="entry name" value="calcium-dependent protein kinase SK5"/>
    <property type="match status" value="1"/>
</dbReference>
<evidence type="ECO:0000256" key="6">
    <source>
        <dbReference type="ARBA" id="ARBA00022837"/>
    </source>
</evidence>
<keyword evidence="4" id="KW-0547">Nucleotide-binding</keyword>
<name>A0AAF0TBD2_SOLVR</name>
<accession>A0AAF0TBD2</accession>
<evidence type="ECO:0000313" key="11">
    <source>
        <dbReference type="Proteomes" id="UP001234989"/>
    </source>
</evidence>
<dbReference type="Gene3D" id="1.10.238.10">
    <property type="entry name" value="EF-hand"/>
    <property type="match status" value="1"/>
</dbReference>
<reference evidence="10" key="1">
    <citation type="submission" date="2023-08" db="EMBL/GenBank/DDBJ databases">
        <title>A de novo genome assembly of Solanum verrucosum Schlechtendal, a Mexican diploid species geographically isolated from the other diploid A-genome species in potato relatives.</title>
        <authorList>
            <person name="Hosaka K."/>
        </authorList>
    </citation>
    <scope>NUCLEOTIDE SEQUENCE</scope>
    <source>
        <tissue evidence="10">Young leaves</tissue>
    </source>
</reference>
<evidence type="ECO:0000256" key="8">
    <source>
        <dbReference type="SAM" id="SignalP"/>
    </source>
</evidence>
<dbReference type="SUPFAM" id="SSF47473">
    <property type="entry name" value="EF-hand"/>
    <property type="match status" value="1"/>
</dbReference>
<evidence type="ECO:0000313" key="10">
    <source>
        <dbReference type="EMBL" id="WMV14392.1"/>
    </source>
</evidence>
<evidence type="ECO:0000256" key="7">
    <source>
        <dbReference type="ARBA" id="ARBA00022840"/>
    </source>
</evidence>
<dbReference type="EMBL" id="CP133613">
    <property type="protein sequence ID" value="WMV14392.1"/>
    <property type="molecule type" value="Genomic_DNA"/>
</dbReference>
<dbReference type="PROSITE" id="PS00018">
    <property type="entry name" value="EF_HAND_1"/>
    <property type="match status" value="2"/>
</dbReference>
<dbReference type="GO" id="GO:0004674">
    <property type="term" value="F:protein serine/threonine kinase activity"/>
    <property type="evidence" value="ECO:0007669"/>
    <property type="project" value="UniProtKB-KW"/>
</dbReference>
<dbReference type="AlphaFoldDB" id="A0AAF0TBD2"/>
<dbReference type="SMART" id="SM00054">
    <property type="entry name" value="EFh"/>
    <property type="match status" value="2"/>
</dbReference>
<protein>
    <recommendedName>
        <fullName evidence="9">EF-hand domain-containing protein</fullName>
    </recommendedName>
</protein>
<evidence type="ECO:0000256" key="4">
    <source>
        <dbReference type="ARBA" id="ARBA00022741"/>
    </source>
</evidence>
<dbReference type="InterPro" id="IPR018247">
    <property type="entry name" value="EF_Hand_1_Ca_BS"/>
</dbReference>
<keyword evidence="11" id="KW-1185">Reference proteome</keyword>
<organism evidence="10 11">
    <name type="scientific">Solanum verrucosum</name>
    <dbReference type="NCBI Taxonomy" id="315347"/>
    <lineage>
        <taxon>Eukaryota</taxon>
        <taxon>Viridiplantae</taxon>
        <taxon>Streptophyta</taxon>
        <taxon>Embryophyta</taxon>
        <taxon>Tracheophyta</taxon>
        <taxon>Spermatophyta</taxon>
        <taxon>Magnoliopsida</taxon>
        <taxon>eudicotyledons</taxon>
        <taxon>Gunneridae</taxon>
        <taxon>Pentapetalae</taxon>
        <taxon>asterids</taxon>
        <taxon>lamiids</taxon>
        <taxon>Solanales</taxon>
        <taxon>Solanaceae</taxon>
        <taxon>Solanoideae</taxon>
        <taxon>Solaneae</taxon>
        <taxon>Solanum</taxon>
    </lineage>
</organism>
<feature type="signal peptide" evidence="8">
    <location>
        <begin position="1"/>
        <end position="19"/>
    </location>
</feature>
<dbReference type="Gene3D" id="3.10.10.10">
    <property type="entry name" value="HIV Type 1 Reverse Transcriptase, subunit A, domain 1"/>
    <property type="match status" value="1"/>
</dbReference>
<sequence length="270" mass="30074">MRLFLILFVLASTEHPWLQSGEASDKPIDSAVLSRMKQFRAMNKLKKLALKVIAENLSEEEIKGLKAMFANMDTDNSGTITYEELKSGLARLGSKLSEAEVKQLMEAADVDGNGTIDYIEFVTATMHRHRLERDDDLFKAFQYFDTDHSGRRVDATLASDKTRDGEGSEVAALVNPFIIVEVRGCVAQVLSEFADVMPPKLPKNLSPRRATDHKIELLYGSMPPAQPPYCIAPKELAELRKLNNLLDTGIIHPSKAPKKKKQDGTVQIYG</sequence>
<evidence type="ECO:0000256" key="1">
    <source>
        <dbReference type="ARBA" id="ARBA00005354"/>
    </source>
</evidence>
<keyword evidence="6" id="KW-0106">Calcium</keyword>
<dbReference type="GO" id="GO:0005509">
    <property type="term" value="F:calcium ion binding"/>
    <property type="evidence" value="ECO:0007669"/>
    <property type="project" value="InterPro"/>
</dbReference>
<evidence type="ECO:0000256" key="2">
    <source>
        <dbReference type="ARBA" id="ARBA00022527"/>
    </source>
</evidence>
<dbReference type="PROSITE" id="PS50222">
    <property type="entry name" value="EF_HAND_2"/>
    <property type="match status" value="2"/>
</dbReference>
<dbReference type="PANTHER" id="PTHR24349">
    <property type="entry name" value="SERINE/THREONINE-PROTEIN KINASE"/>
    <property type="match status" value="1"/>
</dbReference>
<dbReference type="InterPro" id="IPR050205">
    <property type="entry name" value="CDPK_Ser/Thr_kinases"/>
</dbReference>
<keyword evidence="5" id="KW-0418">Kinase</keyword>
<keyword evidence="7" id="KW-0067">ATP-binding</keyword>
<evidence type="ECO:0000259" key="9">
    <source>
        <dbReference type="PROSITE" id="PS50222"/>
    </source>
</evidence>
<feature type="domain" description="EF-hand" evidence="9">
    <location>
        <begin position="96"/>
        <end position="131"/>
    </location>
</feature>
<dbReference type="Proteomes" id="UP001234989">
    <property type="component" value="Chromosome 2"/>
</dbReference>
<dbReference type="InterPro" id="IPR043502">
    <property type="entry name" value="DNA/RNA_pol_sf"/>
</dbReference>
<dbReference type="SUPFAM" id="SSF56672">
    <property type="entry name" value="DNA/RNA polymerases"/>
    <property type="match status" value="1"/>
</dbReference>
<gene>
    <name evidence="10" type="ORF">MTR67_007777</name>
</gene>
<keyword evidence="3" id="KW-0808">Transferase</keyword>
<keyword evidence="8" id="KW-0732">Signal</keyword>
<dbReference type="CDD" id="cd00051">
    <property type="entry name" value="EFh"/>
    <property type="match status" value="1"/>
</dbReference>
<feature type="chain" id="PRO_5042126736" description="EF-hand domain-containing protein" evidence="8">
    <location>
        <begin position="20"/>
        <end position="270"/>
    </location>
</feature>
<evidence type="ECO:0000256" key="5">
    <source>
        <dbReference type="ARBA" id="ARBA00022777"/>
    </source>
</evidence>
<dbReference type="GO" id="GO:0005524">
    <property type="term" value="F:ATP binding"/>
    <property type="evidence" value="ECO:0007669"/>
    <property type="project" value="UniProtKB-KW"/>
</dbReference>
<dbReference type="InterPro" id="IPR011992">
    <property type="entry name" value="EF-hand-dom_pair"/>
</dbReference>
<proteinExistence type="inferred from homology"/>
<dbReference type="Pfam" id="PF13499">
    <property type="entry name" value="EF-hand_7"/>
    <property type="match status" value="1"/>
</dbReference>
<keyword evidence="2" id="KW-0723">Serine/threonine-protein kinase</keyword>
<dbReference type="InterPro" id="IPR002048">
    <property type="entry name" value="EF_hand_dom"/>
</dbReference>
<evidence type="ECO:0000256" key="3">
    <source>
        <dbReference type="ARBA" id="ARBA00022679"/>
    </source>
</evidence>
<comment type="similarity">
    <text evidence="1">Belongs to the protein kinase superfamily. CAMK Ser/Thr protein kinase family. CaMK subfamily.</text>
</comment>
<feature type="domain" description="EF-hand" evidence="9">
    <location>
        <begin position="60"/>
        <end position="95"/>
    </location>
</feature>